<evidence type="ECO:0000313" key="7">
    <source>
        <dbReference type="EMBL" id="CAD7572761.1"/>
    </source>
</evidence>
<gene>
    <name evidence="7" type="ORF">TCMB3V08_LOCUS5405</name>
</gene>
<dbReference type="Gene3D" id="3.40.50.300">
    <property type="entry name" value="P-loop containing nucleotide triphosphate hydrolases"/>
    <property type="match status" value="1"/>
</dbReference>
<feature type="compositionally biased region" description="Low complexity" evidence="5">
    <location>
        <begin position="439"/>
        <end position="448"/>
    </location>
</feature>
<feature type="compositionally biased region" description="Low complexity" evidence="5">
    <location>
        <begin position="368"/>
        <end position="391"/>
    </location>
</feature>
<dbReference type="GO" id="GO:0005524">
    <property type="term" value="F:ATP binding"/>
    <property type="evidence" value="ECO:0007669"/>
    <property type="project" value="InterPro"/>
</dbReference>
<dbReference type="GO" id="GO:0007018">
    <property type="term" value="P:microtubule-based movement"/>
    <property type="evidence" value="ECO:0007669"/>
    <property type="project" value="InterPro"/>
</dbReference>
<evidence type="ECO:0000256" key="3">
    <source>
        <dbReference type="ARBA" id="ARBA00020263"/>
    </source>
</evidence>
<comment type="pathway">
    <text evidence="1">tRNA modification; 5-methoxycarbonylmethyl-2-thiouridine-tRNA biosynthesis.</text>
</comment>
<dbReference type="PANTHER" id="PTHR16184:SF6">
    <property type="entry name" value="ELONGATOR COMPLEX PROTEIN 6"/>
    <property type="match status" value="1"/>
</dbReference>
<evidence type="ECO:0000256" key="2">
    <source>
        <dbReference type="ARBA" id="ARBA00008837"/>
    </source>
</evidence>
<comment type="similarity">
    <text evidence="4">Belongs to the TRAFAC class myosin-kinesin ATPase superfamily. Kinesin family.</text>
</comment>
<protein>
    <recommendedName>
        <fullName evidence="3">Elongator complex protein 6</fullName>
    </recommendedName>
</protein>
<dbReference type="UniPathway" id="UPA00988"/>
<sequence length="459" mass="50737">MGYYRMASPVCSALGIDLDDISGKLVAIAEHHGSDANFVLSCLIAERIQKKSGICLLALHNTFGHYHNVGMKLGYNLQKLKEKKSVQTIELLKLVSNIHNDSRELKDERFDILAEDKEDITTNKSVCLVIDDISDLLTWGIPVKEVCSFLQYCRTFLYEVSGFSLVILSHFITGDEDNLILMSGFNRSVVKLGNESRRRSSGIPIGAQMPVRSNQQHVLGIRTYLIRSSPHAHAKSNDLKMHHHSLNCSLMVAVETSFFFYFTLNAAALWRFLRIFEVTGGMRAIDESNKALGFVQSFLLALSERWSVAASPQHRAVAVAFIPQLKEIVDSLVSRDKSHEAVLGLSCSVSQLMLITDYSTGGEGGSSVNGRGSIPTRTMTQSTSSSTVSTPSQPPKSAMERLMVAVRVRPLKANENQRILHVVDEKNQIRSDKIISTKNIKSSKSSASPGHNLSLKSDN</sequence>
<feature type="compositionally biased region" description="Polar residues" evidence="5">
    <location>
        <begin position="449"/>
        <end position="459"/>
    </location>
</feature>
<name>A0A7R9P794_TIMCA</name>
<feature type="region of interest" description="Disordered" evidence="5">
    <location>
        <begin position="361"/>
        <end position="398"/>
    </location>
</feature>
<dbReference type="AlphaFoldDB" id="A0A7R9P794"/>
<dbReference type="Pfam" id="PF09807">
    <property type="entry name" value="ELP6"/>
    <property type="match status" value="1"/>
</dbReference>
<organism evidence="7">
    <name type="scientific">Timema californicum</name>
    <name type="common">California timema</name>
    <name type="synonym">Walking stick</name>
    <dbReference type="NCBI Taxonomy" id="61474"/>
    <lineage>
        <taxon>Eukaryota</taxon>
        <taxon>Metazoa</taxon>
        <taxon>Ecdysozoa</taxon>
        <taxon>Arthropoda</taxon>
        <taxon>Hexapoda</taxon>
        <taxon>Insecta</taxon>
        <taxon>Pterygota</taxon>
        <taxon>Neoptera</taxon>
        <taxon>Polyneoptera</taxon>
        <taxon>Phasmatodea</taxon>
        <taxon>Timematodea</taxon>
        <taxon>Timematoidea</taxon>
        <taxon>Timematidae</taxon>
        <taxon>Timema</taxon>
    </lineage>
</organism>
<dbReference type="InterPro" id="IPR018627">
    <property type="entry name" value="ELP6"/>
</dbReference>
<feature type="domain" description="Kinesin motor" evidence="6">
    <location>
        <begin position="401"/>
        <end position="459"/>
    </location>
</feature>
<comment type="similarity">
    <text evidence="2">Belongs to the ELP6 family.</text>
</comment>
<feature type="region of interest" description="Disordered" evidence="5">
    <location>
        <begin position="439"/>
        <end position="459"/>
    </location>
</feature>
<dbReference type="GO" id="GO:0033588">
    <property type="term" value="C:elongator holoenzyme complex"/>
    <property type="evidence" value="ECO:0007669"/>
    <property type="project" value="InterPro"/>
</dbReference>
<dbReference type="GO" id="GO:0002098">
    <property type="term" value="P:tRNA wobble uridine modification"/>
    <property type="evidence" value="ECO:0007669"/>
    <property type="project" value="InterPro"/>
</dbReference>
<dbReference type="EMBL" id="OE181211">
    <property type="protein sequence ID" value="CAD7572761.1"/>
    <property type="molecule type" value="Genomic_DNA"/>
</dbReference>
<evidence type="ECO:0000256" key="1">
    <source>
        <dbReference type="ARBA" id="ARBA00005043"/>
    </source>
</evidence>
<dbReference type="PANTHER" id="PTHR16184">
    <property type="entry name" value="ELONGATOR COMPLEX PROTEIN 6"/>
    <property type="match status" value="1"/>
</dbReference>
<evidence type="ECO:0000259" key="6">
    <source>
        <dbReference type="PROSITE" id="PS50067"/>
    </source>
</evidence>
<dbReference type="InterPro" id="IPR001752">
    <property type="entry name" value="Kinesin_motor_dom"/>
</dbReference>
<evidence type="ECO:0000256" key="5">
    <source>
        <dbReference type="SAM" id="MobiDB-lite"/>
    </source>
</evidence>
<reference evidence="7" key="1">
    <citation type="submission" date="2020-11" db="EMBL/GenBank/DDBJ databases">
        <authorList>
            <person name="Tran Van P."/>
        </authorList>
    </citation>
    <scope>NUCLEOTIDE SEQUENCE</scope>
</reference>
<dbReference type="InterPro" id="IPR027417">
    <property type="entry name" value="P-loop_NTPase"/>
</dbReference>
<dbReference type="GO" id="GO:0003777">
    <property type="term" value="F:microtubule motor activity"/>
    <property type="evidence" value="ECO:0007669"/>
    <property type="project" value="InterPro"/>
</dbReference>
<evidence type="ECO:0000256" key="4">
    <source>
        <dbReference type="PROSITE-ProRule" id="PRU00283"/>
    </source>
</evidence>
<proteinExistence type="inferred from homology"/>
<dbReference type="GO" id="GO:0008017">
    <property type="term" value="F:microtubule binding"/>
    <property type="evidence" value="ECO:0007669"/>
    <property type="project" value="InterPro"/>
</dbReference>
<dbReference type="PROSITE" id="PS50067">
    <property type="entry name" value="KINESIN_MOTOR_2"/>
    <property type="match status" value="1"/>
</dbReference>
<accession>A0A7R9P794</accession>
<comment type="caution">
    <text evidence="4">Lacks conserved residue(s) required for the propagation of feature annotation.</text>
</comment>